<dbReference type="NCBIfam" id="TIGR01509">
    <property type="entry name" value="HAD-SF-IA-v3"/>
    <property type="match status" value="1"/>
</dbReference>
<keyword evidence="2" id="KW-1185">Reference proteome</keyword>
<dbReference type="PANTHER" id="PTHR43481:SF4">
    <property type="entry name" value="GLYCEROL-1-PHOSPHATE PHOSPHOHYDROLASE 1-RELATED"/>
    <property type="match status" value="1"/>
</dbReference>
<dbReference type="SUPFAM" id="SSF56784">
    <property type="entry name" value="HAD-like"/>
    <property type="match status" value="1"/>
</dbReference>
<dbReference type="Pfam" id="PF00702">
    <property type="entry name" value="Hydrolase"/>
    <property type="match status" value="1"/>
</dbReference>
<dbReference type="Proteomes" id="UP000292958">
    <property type="component" value="Unassembled WGS sequence"/>
</dbReference>
<evidence type="ECO:0000313" key="2">
    <source>
        <dbReference type="Proteomes" id="UP000292958"/>
    </source>
</evidence>
<accession>A0A4Q7YZF5</accession>
<organism evidence="1 2">
    <name type="scientific">Edaphobacter modestus</name>
    <dbReference type="NCBI Taxonomy" id="388466"/>
    <lineage>
        <taxon>Bacteria</taxon>
        <taxon>Pseudomonadati</taxon>
        <taxon>Acidobacteriota</taxon>
        <taxon>Terriglobia</taxon>
        <taxon>Terriglobales</taxon>
        <taxon>Acidobacteriaceae</taxon>
        <taxon>Edaphobacter</taxon>
    </lineage>
</organism>
<sequence length="222" mass="24186">MSEAVRVETRGLLFDMDGVLVSSIGSVVRCWRIWAKRYDVPNAETYEVPHGMRAIDIIRSLRPDIDPLEGLREIEDLEIADTSDLRVLPGAKELLESLPPERWAIVTSATRRLMLGRLEVAGLPAPERIISADDVERGKPDPEPYRRGAALLGCRAEECVVVEDAPSGVGAGKAAGSQVLGVIGTHTLAQLHDADWVVRSLEGVAATAHDHGLELRFGAEKR</sequence>
<dbReference type="RefSeq" id="WP_130420650.1">
    <property type="nucleotide sequence ID" value="NZ_SHKW01000001.1"/>
</dbReference>
<dbReference type="CDD" id="cd07527">
    <property type="entry name" value="HAD_ScGPP-like"/>
    <property type="match status" value="1"/>
</dbReference>
<dbReference type="SFLD" id="SFLDG01129">
    <property type="entry name" value="C1.5:_HAD__Beta-PGM__Phosphata"/>
    <property type="match status" value="1"/>
</dbReference>
<dbReference type="InterPro" id="IPR036412">
    <property type="entry name" value="HAD-like_sf"/>
</dbReference>
<dbReference type="PANTHER" id="PTHR43481">
    <property type="entry name" value="FRUCTOSE-1-PHOSPHATE PHOSPHATASE"/>
    <property type="match status" value="1"/>
</dbReference>
<dbReference type="SFLD" id="SFLDS00003">
    <property type="entry name" value="Haloacid_Dehalogenase"/>
    <property type="match status" value="1"/>
</dbReference>
<comment type="caution">
    <text evidence="1">The sequence shown here is derived from an EMBL/GenBank/DDBJ whole genome shotgun (WGS) entry which is preliminary data.</text>
</comment>
<evidence type="ECO:0000313" key="1">
    <source>
        <dbReference type="EMBL" id="RZU42671.1"/>
    </source>
</evidence>
<dbReference type="InterPro" id="IPR023198">
    <property type="entry name" value="PGP-like_dom2"/>
</dbReference>
<dbReference type="InterPro" id="IPR006439">
    <property type="entry name" value="HAD-SF_hydro_IA"/>
</dbReference>
<dbReference type="Gene3D" id="3.40.50.1000">
    <property type="entry name" value="HAD superfamily/HAD-like"/>
    <property type="match status" value="1"/>
</dbReference>
<gene>
    <name evidence="1" type="ORF">BDD14_4262</name>
</gene>
<dbReference type="GO" id="GO:0050308">
    <property type="term" value="F:sugar-phosphatase activity"/>
    <property type="evidence" value="ECO:0007669"/>
    <property type="project" value="TreeGrafter"/>
</dbReference>
<proteinExistence type="predicted"/>
<dbReference type="InterPro" id="IPR023214">
    <property type="entry name" value="HAD_sf"/>
</dbReference>
<dbReference type="EMBL" id="SHKW01000001">
    <property type="protein sequence ID" value="RZU42671.1"/>
    <property type="molecule type" value="Genomic_DNA"/>
</dbReference>
<dbReference type="AlphaFoldDB" id="A0A4Q7YZF5"/>
<dbReference type="Gene3D" id="1.10.150.240">
    <property type="entry name" value="Putative phosphatase, domain 2"/>
    <property type="match status" value="1"/>
</dbReference>
<reference evidence="1 2" key="1">
    <citation type="submission" date="2019-02" db="EMBL/GenBank/DDBJ databases">
        <title>Genomic Encyclopedia of Archaeal and Bacterial Type Strains, Phase II (KMG-II): from individual species to whole genera.</title>
        <authorList>
            <person name="Goeker M."/>
        </authorList>
    </citation>
    <scope>NUCLEOTIDE SEQUENCE [LARGE SCALE GENOMIC DNA]</scope>
    <source>
        <strain evidence="1 2">DSM 18101</strain>
    </source>
</reference>
<dbReference type="OrthoDB" id="9797743at2"/>
<name>A0A4Q7YZF5_9BACT</name>
<protein>
    <submittedName>
        <fullName evidence="1">Sugar-phosphatase</fullName>
    </submittedName>
</protein>
<dbReference type="InterPro" id="IPR051806">
    <property type="entry name" value="HAD-like_SPP"/>
</dbReference>